<comment type="caution">
    <text evidence="2">The sequence shown here is derived from an EMBL/GenBank/DDBJ whole genome shotgun (WGS) entry which is preliminary data.</text>
</comment>
<feature type="region of interest" description="Disordered" evidence="1">
    <location>
        <begin position="275"/>
        <end position="300"/>
    </location>
</feature>
<protein>
    <submittedName>
        <fullName evidence="2">Uncharacterized protein</fullName>
    </submittedName>
</protein>
<accession>A0AAV7DTS7</accession>
<keyword evidence="3" id="KW-1185">Reference proteome</keyword>
<dbReference type="Proteomes" id="UP000825729">
    <property type="component" value="Unassembled WGS sequence"/>
</dbReference>
<dbReference type="PANTHER" id="PTHR47188">
    <property type="entry name" value="PROTEIN TAR1"/>
    <property type="match status" value="1"/>
</dbReference>
<sequence>MVPISLRYTQSKRFACRCSLRASTRSFLWLSPSGIVPASFGSRQSVSLEPFSEDLVARGYAHMSDSLVRVSKADSRWEPSLARRQERQVPRGREPPRPAVRCSATLLPVHRQLSLGRDHPSPGPCQVTSDGDAQEVGRTGSARSLALTKGALPAGPIRFPPDNFKHSLTLFSKSFSSFPWYLLAVGLLAAILSLGRIYPSLGCIPKQPDFADSAFARSAVRAQQGCHHSLAPIPWDLPRSVPGGLLQLQFRRNARFILGSSGSLTVTRNHFGCSPDHRGAGKSEQGLRSAGGLHGRGPLQARGLWTTDLSPLGGEGGATTHRAIIALMGKVFSASLPRPRQGPTNLQPQAMTPAASGGAAGEHPWEGIRQAWPGQVYPLTLGGLRVQLAFQDFDGSLDSTIHTKLSHFARSSSICESQDIRCRVGIPGFACFDSDRWRGTACKQHRWQREWFIRVLIPDRRGAGMLNRRPVNERVGRVSHPAAPITVSIVCTFR</sequence>
<evidence type="ECO:0000256" key="1">
    <source>
        <dbReference type="SAM" id="MobiDB-lite"/>
    </source>
</evidence>
<dbReference type="GO" id="GO:0043457">
    <property type="term" value="P:regulation of cellular respiration"/>
    <property type="evidence" value="ECO:0007669"/>
    <property type="project" value="InterPro"/>
</dbReference>
<evidence type="ECO:0000313" key="2">
    <source>
        <dbReference type="EMBL" id="KAG9438363.1"/>
    </source>
</evidence>
<reference evidence="2 3" key="1">
    <citation type="submission" date="2021-07" db="EMBL/GenBank/DDBJ databases">
        <title>The Aristolochia fimbriata genome: insights into angiosperm evolution, floral development and chemical biosynthesis.</title>
        <authorList>
            <person name="Jiao Y."/>
        </authorList>
    </citation>
    <scope>NUCLEOTIDE SEQUENCE [LARGE SCALE GENOMIC DNA]</scope>
    <source>
        <strain evidence="2">IBCAS-2021</strain>
        <tissue evidence="2">Leaf</tissue>
    </source>
</reference>
<dbReference type="PANTHER" id="PTHR47188:SF1">
    <property type="entry name" value="PROTEIN TAR1"/>
    <property type="match status" value="1"/>
</dbReference>
<dbReference type="EMBL" id="JAINDJ010000157">
    <property type="protein sequence ID" value="KAG9438363.1"/>
    <property type="molecule type" value="Genomic_DNA"/>
</dbReference>
<gene>
    <name evidence="2" type="ORF">H6P81_021699</name>
</gene>
<dbReference type="AlphaFoldDB" id="A0AAV7DTS7"/>
<name>A0AAV7DTS7_ARIFI</name>
<evidence type="ECO:0000313" key="3">
    <source>
        <dbReference type="Proteomes" id="UP000825729"/>
    </source>
</evidence>
<proteinExistence type="predicted"/>
<dbReference type="InterPro" id="IPR044792">
    <property type="entry name" value="TAR1"/>
</dbReference>
<feature type="region of interest" description="Disordered" evidence="1">
    <location>
        <begin position="114"/>
        <end position="140"/>
    </location>
</feature>
<organism evidence="2 3">
    <name type="scientific">Aristolochia fimbriata</name>
    <name type="common">White veined hardy Dutchman's pipe vine</name>
    <dbReference type="NCBI Taxonomy" id="158543"/>
    <lineage>
        <taxon>Eukaryota</taxon>
        <taxon>Viridiplantae</taxon>
        <taxon>Streptophyta</taxon>
        <taxon>Embryophyta</taxon>
        <taxon>Tracheophyta</taxon>
        <taxon>Spermatophyta</taxon>
        <taxon>Magnoliopsida</taxon>
        <taxon>Magnoliidae</taxon>
        <taxon>Piperales</taxon>
        <taxon>Aristolochiaceae</taxon>
        <taxon>Aristolochia</taxon>
    </lineage>
</organism>
<feature type="region of interest" description="Disordered" evidence="1">
    <location>
        <begin position="337"/>
        <end position="364"/>
    </location>
</feature>